<comment type="caution">
    <text evidence="1">The sequence shown here is derived from an EMBL/GenBank/DDBJ whole genome shotgun (WGS) entry which is preliminary data.</text>
</comment>
<dbReference type="EMBL" id="CAWUHD010000022">
    <property type="protein sequence ID" value="CAK7216855.1"/>
    <property type="molecule type" value="Genomic_DNA"/>
</dbReference>
<evidence type="ECO:0000313" key="1">
    <source>
        <dbReference type="EMBL" id="CAK7216855.1"/>
    </source>
</evidence>
<accession>A0ABP0BBJ4</accession>
<reference evidence="1 2" key="1">
    <citation type="submission" date="2024-01" db="EMBL/GenBank/DDBJ databases">
        <authorList>
            <person name="Allen C."/>
            <person name="Tagirdzhanova G."/>
        </authorList>
    </citation>
    <scope>NUCLEOTIDE SEQUENCE [LARGE SCALE GENOMIC DNA]</scope>
</reference>
<gene>
    <name evidence="1" type="ORF">SEUCBS140593_003004</name>
</gene>
<dbReference type="Proteomes" id="UP001642482">
    <property type="component" value="Unassembled WGS sequence"/>
</dbReference>
<sequence>MQPRKERALPLEPEAFTNVSVFATIRDVAFTHTPPTEASLAKFLCSFFPELDVSKYLASRSDAEQSDLNERSHWLANRATDNELSQVSEFRWEVCAWNDVFGKIMDDQSVLVDKRPYEFLEGDKVKWKTPDATMGLRTYDAFELKQGYKCTVKGCRIDHSSKTPDVRLSQERLLAMMHHPDCGLLVDGHWGYADCVFPFAVYEAKKDHRYHENAMDQIKHACQTYMSLLDDLARDPVTNLSTYQGYEKKEPEIGESTDVVGFPRYQMFAFTSSGPYWTTMEKIWIGDVRNADAALVLLCLVDQIHDYAQHRHRKFVMQHLHAWYVWFRSQGFDTKKDVYEMSAAAEDRRGRKLTAQDHENFRQELQEQLEKSRTEDVRQPAWKCLLQSSKGVRLDLAAVTQDRKRKREVDDGE</sequence>
<organism evidence="1 2">
    <name type="scientific">Sporothrix eucalyptigena</name>
    <dbReference type="NCBI Taxonomy" id="1812306"/>
    <lineage>
        <taxon>Eukaryota</taxon>
        <taxon>Fungi</taxon>
        <taxon>Dikarya</taxon>
        <taxon>Ascomycota</taxon>
        <taxon>Pezizomycotina</taxon>
        <taxon>Sordariomycetes</taxon>
        <taxon>Sordariomycetidae</taxon>
        <taxon>Ophiostomatales</taxon>
        <taxon>Ophiostomataceae</taxon>
        <taxon>Sporothrix</taxon>
    </lineage>
</organism>
<protein>
    <submittedName>
        <fullName evidence="1">Uncharacterized protein</fullName>
    </submittedName>
</protein>
<keyword evidence="2" id="KW-1185">Reference proteome</keyword>
<proteinExistence type="predicted"/>
<evidence type="ECO:0000313" key="2">
    <source>
        <dbReference type="Proteomes" id="UP001642482"/>
    </source>
</evidence>
<name>A0ABP0BBJ4_9PEZI</name>